<feature type="domain" description="AntA/AntB antirepressor" evidence="2">
    <location>
        <begin position="17"/>
        <end position="82"/>
    </location>
</feature>
<dbReference type="EMBL" id="JAMZEL010000009">
    <property type="protein sequence ID" value="MCP1384824.1"/>
    <property type="molecule type" value="Genomic_DNA"/>
</dbReference>
<sequence>MQELIKVTVAHSGEQTVSARELWGFLEVKTAFSHWCSRMFEYGFEENRDFMSILTESTGGRPSIDYALTLDTAKEIAMLQRSDKGKQARQYFIECEKQLRQQVKPLTQSELILQSAQALVDHERRLTTMEQDVQQLKAVHDSALAQLSYLPMSDDEMPEETTRAKVTRLVNTYCRTMAVAQQEVWNHIYEKMYYVYRVSIKSYKKQRTNETWVEVAERCGHIDKMFTIISDLVKKSEPLTPSQK</sequence>
<evidence type="ECO:0000259" key="2">
    <source>
        <dbReference type="Pfam" id="PF08346"/>
    </source>
</evidence>
<dbReference type="PANTHER" id="PTHR36180:SF1">
    <property type="entry name" value="ANTA_ANTB ANTIREPRESSOR DOMAIN-CONTAINING PROTEIN"/>
    <property type="match status" value="1"/>
</dbReference>
<reference evidence="3 4" key="1">
    <citation type="submission" date="2022-06" db="EMBL/GenBank/DDBJ databases">
        <title>Runella sp. S5 genome sequencing.</title>
        <authorList>
            <person name="Park S."/>
        </authorList>
    </citation>
    <scope>NUCLEOTIDE SEQUENCE [LARGE SCALE GENOMIC DNA]</scope>
    <source>
        <strain evidence="3 4">S5</strain>
    </source>
</reference>
<dbReference type="Pfam" id="PF08346">
    <property type="entry name" value="AntA"/>
    <property type="match status" value="1"/>
</dbReference>
<dbReference type="InterPro" id="IPR013557">
    <property type="entry name" value="AntA/B_antirep"/>
</dbReference>
<evidence type="ECO:0000256" key="1">
    <source>
        <dbReference type="SAM" id="Coils"/>
    </source>
</evidence>
<dbReference type="PANTHER" id="PTHR36180">
    <property type="entry name" value="DNA-BINDING PROTEIN-RELATED-RELATED"/>
    <property type="match status" value="1"/>
</dbReference>
<dbReference type="Proteomes" id="UP001204772">
    <property type="component" value="Unassembled WGS sequence"/>
</dbReference>
<evidence type="ECO:0000313" key="4">
    <source>
        <dbReference type="Proteomes" id="UP001204772"/>
    </source>
</evidence>
<dbReference type="RefSeq" id="WP_253530700.1">
    <property type="nucleotide sequence ID" value="NZ_JAMZEL010000009.1"/>
</dbReference>
<accession>A0ABT1FSV6</accession>
<organism evidence="3 4">
    <name type="scientific">Runella salmonicolor</name>
    <dbReference type="NCBI Taxonomy" id="2950278"/>
    <lineage>
        <taxon>Bacteria</taxon>
        <taxon>Pseudomonadati</taxon>
        <taxon>Bacteroidota</taxon>
        <taxon>Cytophagia</taxon>
        <taxon>Cytophagales</taxon>
        <taxon>Spirosomataceae</taxon>
        <taxon>Runella</taxon>
    </lineage>
</organism>
<comment type="caution">
    <text evidence="3">The sequence shown here is derived from an EMBL/GenBank/DDBJ whole genome shotgun (WGS) entry which is preliminary data.</text>
</comment>
<keyword evidence="4" id="KW-1185">Reference proteome</keyword>
<gene>
    <name evidence="3" type="ORF">NCI00_20480</name>
</gene>
<protein>
    <submittedName>
        <fullName evidence="3">AntA/AntB antirepressor family protein</fullName>
    </submittedName>
</protein>
<feature type="coiled-coil region" evidence="1">
    <location>
        <begin position="119"/>
        <end position="146"/>
    </location>
</feature>
<evidence type="ECO:0000313" key="3">
    <source>
        <dbReference type="EMBL" id="MCP1384824.1"/>
    </source>
</evidence>
<proteinExistence type="predicted"/>
<keyword evidence="1" id="KW-0175">Coiled coil</keyword>
<name>A0ABT1FSV6_9BACT</name>